<evidence type="ECO:0000256" key="3">
    <source>
        <dbReference type="ARBA" id="ARBA00016054"/>
    </source>
</evidence>
<keyword evidence="4" id="KW-0964">Secreted</keyword>
<name>A0A3S4RGV5_MYCCI</name>
<evidence type="ECO:0000259" key="8">
    <source>
        <dbReference type="Pfam" id="PF07174"/>
    </source>
</evidence>
<comment type="subcellular location">
    <subcellularLocation>
        <location evidence="1">Secreted</location>
    </subcellularLocation>
</comment>
<dbReference type="PROSITE" id="PS51318">
    <property type="entry name" value="TAT"/>
    <property type="match status" value="1"/>
</dbReference>
<keyword evidence="5" id="KW-0732">Signal</keyword>
<dbReference type="EMBL" id="LR134355">
    <property type="protein sequence ID" value="VEG47983.1"/>
    <property type="molecule type" value="Genomic_DNA"/>
</dbReference>
<gene>
    <name evidence="9" type="primary">apa</name>
    <name evidence="9" type="ORF">NCTC10485_02276</name>
</gene>
<feature type="region of interest" description="Disordered" evidence="7">
    <location>
        <begin position="36"/>
        <end position="128"/>
    </location>
</feature>
<sequence length="371" mass="37329">MSQPDLNSKQRKGLRASLAVAAASGLGAVTLMLPGSLAYADPVPPPPPAPGTEAPAPPPADPNAPPPPPADPNAPPPPPADPNAPPPPPADPNAPPPPPADPNAPPADPNAPPADPEAPPAPEPGRVDNAAGGFSYVVPGGWVVGDASRLNYGQALLTKEAPPVAPGEPAPAATDTSILLGRLDLKLFAGAEPDNEKAAVRLASDMGEFFMPFAGTRLNQETVPLDANGMPGSASFYEVKFTDTTKPDGQIWAGVVGDAAANAPRGQRNERWFVVWLGTSNDPVDKEAAQALANSIRPWTPPPAPAAPPADPNAPAPAPADPNAPPPPPADPNAPAPAPADPNAPAPVPGRSEVGVPVPVETPVPEMMPPA</sequence>
<feature type="compositionally biased region" description="Pro residues" evidence="7">
    <location>
        <begin position="299"/>
        <end position="348"/>
    </location>
</feature>
<dbReference type="OrthoDB" id="4578857at2"/>
<feature type="region of interest" description="Disordered" evidence="7">
    <location>
        <begin position="296"/>
        <end position="371"/>
    </location>
</feature>
<evidence type="ECO:0000256" key="6">
    <source>
        <dbReference type="ARBA" id="ARBA00031042"/>
    </source>
</evidence>
<evidence type="ECO:0000256" key="4">
    <source>
        <dbReference type="ARBA" id="ARBA00022525"/>
    </source>
</evidence>
<dbReference type="PRINTS" id="PR01217">
    <property type="entry name" value="PRICHEXTENSN"/>
</dbReference>
<dbReference type="GO" id="GO:0050840">
    <property type="term" value="F:extracellular matrix binding"/>
    <property type="evidence" value="ECO:0007669"/>
    <property type="project" value="InterPro"/>
</dbReference>
<dbReference type="GO" id="GO:0005576">
    <property type="term" value="C:extracellular region"/>
    <property type="evidence" value="ECO:0007669"/>
    <property type="project" value="UniProtKB-SubCell"/>
</dbReference>
<evidence type="ECO:0000313" key="10">
    <source>
        <dbReference type="Proteomes" id="UP000282551"/>
    </source>
</evidence>
<evidence type="ECO:0000256" key="5">
    <source>
        <dbReference type="ARBA" id="ARBA00022729"/>
    </source>
</evidence>
<evidence type="ECO:0000256" key="2">
    <source>
        <dbReference type="ARBA" id="ARBA00005477"/>
    </source>
</evidence>
<feature type="compositionally biased region" description="Pro residues" evidence="7">
    <location>
        <begin position="42"/>
        <end position="123"/>
    </location>
</feature>
<proteinExistence type="inferred from homology"/>
<organism evidence="9 10">
    <name type="scientific">Mycolicibacterium chitae</name>
    <name type="common">Mycobacterium chitae</name>
    <dbReference type="NCBI Taxonomy" id="1792"/>
    <lineage>
        <taxon>Bacteria</taxon>
        <taxon>Bacillati</taxon>
        <taxon>Actinomycetota</taxon>
        <taxon>Actinomycetes</taxon>
        <taxon>Mycobacteriales</taxon>
        <taxon>Mycobacteriaceae</taxon>
        <taxon>Mycolicibacterium</taxon>
    </lineage>
</organism>
<protein>
    <recommendedName>
        <fullName evidence="3">Alanine and proline-rich secreted protein Apa</fullName>
    </recommendedName>
    <alternativeName>
        <fullName evidence="6">Fibronectin attachment protein</fullName>
    </alternativeName>
</protein>
<feature type="compositionally biased region" description="Pro residues" evidence="7">
    <location>
        <begin position="360"/>
        <end position="371"/>
    </location>
</feature>
<keyword evidence="10" id="KW-1185">Reference proteome</keyword>
<dbReference type="Proteomes" id="UP000282551">
    <property type="component" value="Chromosome"/>
</dbReference>
<evidence type="ECO:0000256" key="1">
    <source>
        <dbReference type="ARBA" id="ARBA00004613"/>
    </source>
</evidence>
<accession>A0A3S4RGV5</accession>
<dbReference type="AlphaFoldDB" id="A0A3S4RGV5"/>
<dbReference type="InterPro" id="IPR006311">
    <property type="entry name" value="TAT_signal"/>
</dbReference>
<evidence type="ECO:0000313" key="9">
    <source>
        <dbReference type="EMBL" id="VEG47983.1"/>
    </source>
</evidence>
<reference evidence="9 10" key="1">
    <citation type="submission" date="2018-12" db="EMBL/GenBank/DDBJ databases">
        <authorList>
            <consortium name="Pathogen Informatics"/>
        </authorList>
    </citation>
    <scope>NUCLEOTIDE SEQUENCE [LARGE SCALE GENOMIC DNA]</scope>
    <source>
        <strain evidence="9 10">NCTC10485</strain>
    </source>
</reference>
<dbReference type="InterPro" id="IPR010801">
    <property type="entry name" value="FAP"/>
</dbReference>
<comment type="similarity">
    <text evidence="2">Belongs to the Apa family.</text>
</comment>
<feature type="domain" description="Fibronectin-attachment" evidence="8">
    <location>
        <begin position="126"/>
        <end position="309"/>
    </location>
</feature>
<dbReference type="Pfam" id="PF07174">
    <property type="entry name" value="FAP"/>
    <property type="match status" value="1"/>
</dbReference>
<evidence type="ECO:0000256" key="7">
    <source>
        <dbReference type="SAM" id="MobiDB-lite"/>
    </source>
</evidence>
<dbReference type="RefSeq" id="WP_126333839.1">
    <property type="nucleotide sequence ID" value="NZ_AP022604.1"/>
</dbReference>